<dbReference type="RefSeq" id="WP_127725165.1">
    <property type="nucleotide sequence ID" value="NZ_RLIH01000016.1"/>
</dbReference>
<sequence length="223" mass="25615">MKKNFLLGETVKTGVIISSSYVFSLIFLNILSFILSAFSKVDNGYIYNTIFKNTGLGSVIVIVVTVYRFYIYFVDVFNLSIKRGYTRKIFIKYSLLLIFSLSLFQLIFNTLAEDIFTFDIRQYMFHLTIGLYFFLQMAIAMSLAGKYKTGYIFILILLVLMLVSIIVAFIEEVESLKIIGGADGPTAIYLTSDALINFKPIIILVTIYLVWFVLSTRFRNIRK</sequence>
<dbReference type="AlphaFoldDB" id="A0A437S4W8"/>
<feature type="transmembrane region" description="Helical" evidence="1">
    <location>
        <begin position="93"/>
        <end position="111"/>
    </location>
</feature>
<feature type="transmembrane region" description="Helical" evidence="1">
    <location>
        <begin position="59"/>
        <end position="81"/>
    </location>
</feature>
<evidence type="ECO:0000256" key="1">
    <source>
        <dbReference type="SAM" id="Phobius"/>
    </source>
</evidence>
<keyword evidence="1" id="KW-1133">Transmembrane helix</keyword>
<organism evidence="2 3">
    <name type="scientific">Anaerosphaera multitolerans</name>
    <dbReference type="NCBI Taxonomy" id="2487351"/>
    <lineage>
        <taxon>Bacteria</taxon>
        <taxon>Bacillati</taxon>
        <taxon>Bacillota</taxon>
        <taxon>Tissierellia</taxon>
        <taxon>Tissierellales</taxon>
        <taxon>Peptoniphilaceae</taxon>
        <taxon>Anaerosphaera</taxon>
    </lineage>
</organism>
<feature type="transmembrane region" description="Helical" evidence="1">
    <location>
        <begin position="151"/>
        <end position="170"/>
    </location>
</feature>
<evidence type="ECO:0000313" key="2">
    <source>
        <dbReference type="EMBL" id="RVU54051.1"/>
    </source>
</evidence>
<keyword evidence="1" id="KW-0812">Transmembrane</keyword>
<accession>A0A437S4W8</accession>
<name>A0A437S4W8_9FIRM</name>
<dbReference type="Proteomes" id="UP000288812">
    <property type="component" value="Unassembled WGS sequence"/>
</dbReference>
<keyword evidence="1" id="KW-0472">Membrane</keyword>
<dbReference type="EMBL" id="RLIH01000016">
    <property type="protein sequence ID" value="RVU54051.1"/>
    <property type="molecule type" value="Genomic_DNA"/>
</dbReference>
<reference evidence="2 3" key="1">
    <citation type="submission" date="2018-11" db="EMBL/GenBank/DDBJ databases">
        <title>Genome sequencing and assembly of Anaerosphaera sp. nov., GS7-6-2.</title>
        <authorList>
            <person name="Rettenmaier R."/>
            <person name="Liebl W."/>
            <person name="Zverlov V."/>
        </authorList>
    </citation>
    <scope>NUCLEOTIDE SEQUENCE [LARGE SCALE GENOMIC DNA]</scope>
    <source>
        <strain evidence="2 3">GS7-6-2</strain>
    </source>
</reference>
<feature type="transmembrane region" description="Helical" evidence="1">
    <location>
        <begin position="123"/>
        <end position="144"/>
    </location>
</feature>
<feature type="transmembrane region" description="Helical" evidence="1">
    <location>
        <begin position="194"/>
        <end position="214"/>
    </location>
</feature>
<evidence type="ECO:0000313" key="3">
    <source>
        <dbReference type="Proteomes" id="UP000288812"/>
    </source>
</evidence>
<protein>
    <submittedName>
        <fullName evidence="2">Uncharacterized protein</fullName>
    </submittedName>
</protein>
<comment type="caution">
    <text evidence="2">The sequence shown here is derived from an EMBL/GenBank/DDBJ whole genome shotgun (WGS) entry which is preliminary data.</text>
</comment>
<proteinExistence type="predicted"/>
<keyword evidence="3" id="KW-1185">Reference proteome</keyword>
<gene>
    <name evidence="2" type="ORF">EF514_09280</name>
</gene>
<feature type="transmembrane region" description="Helical" evidence="1">
    <location>
        <begin position="21"/>
        <end position="39"/>
    </location>
</feature>